<name>A0A7J7F4M9_DICBM</name>
<dbReference type="Pfam" id="PF16696">
    <property type="entry name" value="ZFYVE21_C"/>
    <property type="match status" value="1"/>
</dbReference>
<evidence type="ECO:0000259" key="1">
    <source>
        <dbReference type="Pfam" id="PF16696"/>
    </source>
</evidence>
<dbReference type="InterPro" id="IPR032031">
    <property type="entry name" value="ZFYVE21_C"/>
</dbReference>
<reference evidence="2 3" key="1">
    <citation type="journal article" date="2020" name="Mol. Biol. Evol.">
        <title>Interspecific Gene Flow and the Evolution of Specialization in Black and White Rhinoceros.</title>
        <authorList>
            <person name="Moodley Y."/>
            <person name="Westbury M.V."/>
            <person name="Russo I.M."/>
            <person name="Gopalakrishnan S."/>
            <person name="Rakotoarivelo A."/>
            <person name="Olsen R.A."/>
            <person name="Prost S."/>
            <person name="Tunstall T."/>
            <person name="Ryder O.A."/>
            <person name="Dalen L."/>
            <person name="Bruford M.W."/>
        </authorList>
    </citation>
    <scope>NUCLEOTIDE SEQUENCE [LARGE SCALE GENOMIC DNA]</scope>
    <source>
        <strain evidence="2">SBR-YM</strain>
        <tissue evidence="2">Skin</tissue>
    </source>
</reference>
<evidence type="ECO:0000313" key="3">
    <source>
        <dbReference type="Proteomes" id="UP000551758"/>
    </source>
</evidence>
<protein>
    <recommendedName>
        <fullName evidence="1">Zinc finger FYVE domain-containing protein</fullName>
    </recommendedName>
</protein>
<dbReference type="InterPro" id="IPR052113">
    <property type="entry name" value="FYVE-type_Zinc_Finger"/>
</dbReference>
<dbReference type="PANTHER" id="PTHR39490:SF8">
    <property type="entry name" value="ZINC FINGER FYVE DOMAIN-CONTAINING PROTEIN 21"/>
    <property type="match status" value="1"/>
</dbReference>
<accession>A0A7J7F4M9</accession>
<proteinExistence type="predicted"/>
<dbReference type="SUPFAM" id="SSF57903">
    <property type="entry name" value="FYVE/PHD zinc finger"/>
    <property type="match status" value="1"/>
</dbReference>
<dbReference type="Proteomes" id="UP000551758">
    <property type="component" value="Unassembled WGS sequence"/>
</dbReference>
<sequence length="177" mass="20340">MHLTPRSWYSPGTQTWSFGGQVGVEEPQWVPNQECPRCGQCNIKFDLIPRKHHCLWKISFLDRNRHYGTEIAYISTAQMLRASKRRHKFPGMSLQYSVAETEDVTQMKDVAGGDSKSNRRESTAGLAASYLREPWDQKLQQREMRDTNESSDLDWQSQSGTIHLPPCILTGDDSYQC</sequence>
<dbReference type="PANTHER" id="PTHR39490">
    <property type="entry name" value="ARRESTIN DOMAIN-CONTAINING PROTEIN D"/>
    <property type="match status" value="1"/>
</dbReference>
<gene>
    <name evidence="2" type="ORF">HPG69_013173</name>
</gene>
<feature type="domain" description="Zinc finger FYVE" evidence="1">
    <location>
        <begin position="60"/>
        <end position="128"/>
    </location>
</feature>
<keyword evidence="3" id="KW-1185">Reference proteome</keyword>
<dbReference type="Gene3D" id="3.30.40.10">
    <property type="entry name" value="Zinc/RING finger domain, C3HC4 (zinc finger)"/>
    <property type="match status" value="1"/>
</dbReference>
<evidence type="ECO:0000313" key="2">
    <source>
        <dbReference type="EMBL" id="KAF5922828.1"/>
    </source>
</evidence>
<dbReference type="AlphaFoldDB" id="A0A7J7F4M9"/>
<dbReference type="InterPro" id="IPR011011">
    <property type="entry name" value="Znf_FYVE_PHD"/>
</dbReference>
<dbReference type="InterPro" id="IPR013083">
    <property type="entry name" value="Znf_RING/FYVE/PHD"/>
</dbReference>
<dbReference type="EMBL" id="JACDTQ010001386">
    <property type="protein sequence ID" value="KAF5922828.1"/>
    <property type="molecule type" value="Genomic_DNA"/>
</dbReference>
<organism evidence="2 3">
    <name type="scientific">Diceros bicornis minor</name>
    <name type="common">South-central black rhinoceros</name>
    <dbReference type="NCBI Taxonomy" id="77932"/>
    <lineage>
        <taxon>Eukaryota</taxon>
        <taxon>Metazoa</taxon>
        <taxon>Chordata</taxon>
        <taxon>Craniata</taxon>
        <taxon>Vertebrata</taxon>
        <taxon>Euteleostomi</taxon>
        <taxon>Mammalia</taxon>
        <taxon>Eutheria</taxon>
        <taxon>Laurasiatheria</taxon>
        <taxon>Perissodactyla</taxon>
        <taxon>Rhinocerotidae</taxon>
        <taxon>Diceros</taxon>
    </lineage>
</organism>
<comment type="caution">
    <text evidence="2">The sequence shown here is derived from an EMBL/GenBank/DDBJ whole genome shotgun (WGS) entry which is preliminary data.</text>
</comment>